<organism evidence="2 3">
    <name type="scientific">Sphingomonas yantingensis</name>
    <dbReference type="NCBI Taxonomy" id="1241761"/>
    <lineage>
        <taxon>Bacteria</taxon>
        <taxon>Pseudomonadati</taxon>
        <taxon>Pseudomonadota</taxon>
        <taxon>Alphaproteobacteria</taxon>
        <taxon>Sphingomonadales</taxon>
        <taxon>Sphingomonadaceae</taxon>
        <taxon>Sphingomonas</taxon>
    </lineage>
</organism>
<name>A0A7W9ANR7_9SPHN</name>
<dbReference type="Proteomes" id="UP000557739">
    <property type="component" value="Unassembled WGS sequence"/>
</dbReference>
<sequence length="147" mass="15140">MTSRIALAVLASLMLGLGACGGAGMASADNINPAAVERFIGKRLPRNATAIRSDGESGVDTRTLLRFDAPAAEAAGFAARVLGRDPRPGEDPIIGHFGQGVDWWTPLAGPGSAGGRADDPARNRSFRVLVVPASGGMATVWLVAFSR</sequence>
<keyword evidence="1" id="KW-0732">Signal</keyword>
<evidence type="ECO:0000313" key="2">
    <source>
        <dbReference type="EMBL" id="MBB5697818.1"/>
    </source>
</evidence>
<dbReference type="AlphaFoldDB" id="A0A7W9ANR7"/>
<feature type="signal peptide" evidence="1">
    <location>
        <begin position="1"/>
        <end position="28"/>
    </location>
</feature>
<dbReference type="EMBL" id="JACIJJ010000001">
    <property type="protein sequence ID" value="MBB5697818.1"/>
    <property type="molecule type" value="Genomic_DNA"/>
</dbReference>
<keyword evidence="3" id="KW-1185">Reference proteome</keyword>
<feature type="chain" id="PRO_5031412483" evidence="1">
    <location>
        <begin position="29"/>
        <end position="147"/>
    </location>
</feature>
<reference evidence="2 3" key="1">
    <citation type="submission" date="2020-08" db="EMBL/GenBank/DDBJ databases">
        <title>Genomic Encyclopedia of Type Strains, Phase IV (KMG-IV): sequencing the most valuable type-strain genomes for metagenomic binning, comparative biology and taxonomic classification.</title>
        <authorList>
            <person name="Goeker M."/>
        </authorList>
    </citation>
    <scope>NUCLEOTIDE SEQUENCE [LARGE SCALE GENOMIC DNA]</scope>
    <source>
        <strain evidence="2 3">DSM 27244</strain>
    </source>
</reference>
<evidence type="ECO:0000256" key="1">
    <source>
        <dbReference type="SAM" id="SignalP"/>
    </source>
</evidence>
<evidence type="ECO:0000313" key="3">
    <source>
        <dbReference type="Proteomes" id="UP000557739"/>
    </source>
</evidence>
<dbReference type="PROSITE" id="PS51257">
    <property type="entry name" value="PROKAR_LIPOPROTEIN"/>
    <property type="match status" value="1"/>
</dbReference>
<dbReference type="RefSeq" id="WP_184025431.1">
    <property type="nucleotide sequence ID" value="NZ_JACIJJ010000001.1"/>
</dbReference>
<proteinExistence type="predicted"/>
<gene>
    <name evidence="2" type="ORF">FHR19_001143</name>
</gene>
<comment type="caution">
    <text evidence="2">The sequence shown here is derived from an EMBL/GenBank/DDBJ whole genome shotgun (WGS) entry which is preliminary data.</text>
</comment>
<protein>
    <submittedName>
        <fullName evidence="2">Uncharacterized protein</fullName>
    </submittedName>
</protein>
<accession>A0A7W9ANR7</accession>